<keyword evidence="2" id="KW-1185">Reference proteome</keyword>
<protein>
    <submittedName>
        <fullName evidence="1">Uncharacterized protein</fullName>
    </submittedName>
</protein>
<proteinExistence type="predicted"/>
<name>A0AAU9WWX8_9CNID</name>
<evidence type="ECO:0000313" key="2">
    <source>
        <dbReference type="Proteomes" id="UP001159428"/>
    </source>
</evidence>
<dbReference type="AlphaFoldDB" id="A0AAU9WWX8"/>
<dbReference type="Proteomes" id="UP001159428">
    <property type="component" value="Unassembled WGS sequence"/>
</dbReference>
<comment type="caution">
    <text evidence="1">The sequence shown here is derived from an EMBL/GenBank/DDBJ whole genome shotgun (WGS) entry which is preliminary data.</text>
</comment>
<accession>A0AAU9WWX8</accession>
<evidence type="ECO:0000313" key="1">
    <source>
        <dbReference type="EMBL" id="CAH3128918.1"/>
    </source>
</evidence>
<organism evidence="1 2">
    <name type="scientific">Pocillopora meandrina</name>
    <dbReference type="NCBI Taxonomy" id="46732"/>
    <lineage>
        <taxon>Eukaryota</taxon>
        <taxon>Metazoa</taxon>
        <taxon>Cnidaria</taxon>
        <taxon>Anthozoa</taxon>
        <taxon>Hexacorallia</taxon>
        <taxon>Scleractinia</taxon>
        <taxon>Astrocoeniina</taxon>
        <taxon>Pocilloporidae</taxon>
        <taxon>Pocillopora</taxon>
    </lineage>
</organism>
<sequence length="115" mass="12198">MAALSARCIRSIARVSVQMSKTALNANSATQARSLSSAVGKSILRDCGLLKTIARDNVVRNLARRHTRLSAAVSLVISNPTVMIENSESDDDSLEAVCGDDDETFSCCEDAIPGL</sequence>
<gene>
    <name evidence="1" type="ORF">PMEA_00013176</name>
</gene>
<reference evidence="1 2" key="1">
    <citation type="submission" date="2022-05" db="EMBL/GenBank/DDBJ databases">
        <authorList>
            <consortium name="Genoscope - CEA"/>
            <person name="William W."/>
        </authorList>
    </citation>
    <scope>NUCLEOTIDE SEQUENCE [LARGE SCALE GENOMIC DNA]</scope>
</reference>
<dbReference type="EMBL" id="CALNXJ010000023">
    <property type="protein sequence ID" value="CAH3128918.1"/>
    <property type="molecule type" value="Genomic_DNA"/>
</dbReference>